<dbReference type="GO" id="GO:0032872">
    <property type="term" value="P:regulation of stress-activated MAPK cascade"/>
    <property type="evidence" value="ECO:0007669"/>
    <property type="project" value="TreeGrafter"/>
</dbReference>
<reference evidence="11" key="1">
    <citation type="submission" date="2021-04" db="EMBL/GenBank/DDBJ databases">
        <authorList>
            <consortium name="Wellcome Sanger Institute Data Sharing"/>
        </authorList>
    </citation>
    <scope>NUCLEOTIDE SEQUENCE [LARGE SCALE GENOMIC DNA]</scope>
</reference>
<evidence type="ECO:0000256" key="1">
    <source>
        <dbReference type="ARBA" id="ARBA00022703"/>
    </source>
</evidence>
<keyword evidence="12" id="KW-1185">Reference proteome</keyword>
<dbReference type="PANTHER" id="PTHR46874">
    <property type="entry name" value="TUMOR NECROSIS FACTOR RECEPTOR SUPERFAMILY MEMBER 6"/>
    <property type="match status" value="1"/>
</dbReference>
<comment type="caution">
    <text evidence="6">Lacks conserved residue(s) required for the propagation of feature annotation.</text>
</comment>
<feature type="domain" description="Death" evidence="9">
    <location>
        <begin position="240"/>
        <end position="307"/>
    </location>
</feature>
<dbReference type="Gene3D" id="2.10.50.10">
    <property type="entry name" value="Tumor Necrosis Factor Receptor, subunit A, domain 2"/>
    <property type="match status" value="2"/>
</dbReference>
<protein>
    <submittedName>
        <fullName evidence="11">Tumor necrosis factor receptor superfamily member 6-like</fullName>
    </submittedName>
</protein>
<keyword evidence="7" id="KW-0472">Membrane</keyword>
<evidence type="ECO:0000256" key="5">
    <source>
        <dbReference type="ARBA" id="ARBA00023180"/>
    </source>
</evidence>
<dbReference type="Proteomes" id="UP000472264">
    <property type="component" value="Chromosome 15"/>
</dbReference>
<dbReference type="PANTHER" id="PTHR46874:SF1">
    <property type="entry name" value="TUMOR NECROSIS FACTOR RECEPTOR SUPERFAMILY MEMBER 6"/>
    <property type="match status" value="1"/>
</dbReference>
<organism evidence="11 12">
    <name type="scientific">Echeneis naucrates</name>
    <name type="common">Live sharksucker</name>
    <dbReference type="NCBI Taxonomy" id="173247"/>
    <lineage>
        <taxon>Eukaryota</taxon>
        <taxon>Metazoa</taxon>
        <taxon>Chordata</taxon>
        <taxon>Craniata</taxon>
        <taxon>Vertebrata</taxon>
        <taxon>Euteleostomi</taxon>
        <taxon>Actinopterygii</taxon>
        <taxon>Neopterygii</taxon>
        <taxon>Teleostei</taxon>
        <taxon>Neoteleostei</taxon>
        <taxon>Acanthomorphata</taxon>
        <taxon>Carangaria</taxon>
        <taxon>Carangiformes</taxon>
        <taxon>Echeneidae</taxon>
        <taxon>Echeneis</taxon>
    </lineage>
</organism>
<dbReference type="PROSITE" id="PS50050">
    <property type="entry name" value="TNFR_NGFR_2"/>
    <property type="match status" value="2"/>
</dbReference>
<keyword evidence="1" id="KW-0053">Apoptosis</keyword>
<dbReference type="InterPro" id="IPR000488">
    <property type="entry name" value="Death_dom"/>
</dbReference>
<dbReference type="InterPro" id="IPR011029">
    <property type="entry name" value="DEATH-like_dom_sf"/>
</dbReference>
<reference evidence="11" key="2">
    <citation type="submission" date="2025-08" db="UniProtKB">
        <authorList>
            <consortium name="Ensembl"/>
        </authorList>
    </citation>
    <scope>IDENTIFICATION</scope>
</reference>
<dbReference type="InParanoid" id="A0A665XAG9"/>
<dbReference type="GO" id="GO:0006924">
    <property type="term" value="P:activation-induced cell death of T cells"/>
    <property type="evidence" value="ECO:0007669"/>
    <property type="project" value="TreeGrafter"/>
</dbReference>
<dbReference type="GO" id="GO:0097192">
    <property type="term" value="P:extrinsic apoptotic signaling pathway in absence of ligand"/>
    <property type="evidence" value="ECO:0007669"/>
    <property type="project" value="TreeGrafter"/>
</dbReference>
<name>A0A665XAG9_ECHNA</name>
<gene>
    <name evidence="11" type="primary">fas</name>
</gene>
<feature type="repeat" description="TNFR-Cys" evidence="6">
    <location>
        <begin position="121"/>
        <end position="161"/>
    </location>
</feature>
<evidence type="ECO:0000256" key="7">
    <source>
        <dbReference type="SAM" id="Phobius"/>
    </source>
</evidence>
<dbReference type="GO" id="GO:0043066">
    <property type="term" value="P:negative regulation of apoptotic process"/>
    <property type="evidence" value="ECO:0007669"/>
    <property type="project" value="TreeGrafter"/>
</dbReference>
<evidence type="ECO:0000313" key="12">
    <source>
        <dbReference type="Proteomes" id="UP000472264"/>
    </source>
</evidence>
<feature type="repeat" description="TNFR-Cys" evidence="6">
    <location>
        <begin position="77"/>
        <end position="120"/>
    </location>
</feature>
<feature type="domain" description="TNFR-Cys" evidence="10">
    <location>
        <begin position="77"/>
        <end position="120"/>
    </location>
</feature>
<sequence>MEKLLCWLALCSCVYLVLSSVTSPALQPAKRPRRLRRQGGCQDGTYTHEGRTCCLCAAGERLVRHCQTTPNDGQCESCEHNTYNTHPNSQTSCQPCTSCDHPNANLMLAEPCTRAQDAKCQCKMDHYCTSGTDICHLCTPCKKCGAEGVKIACTYMYNTVCNPETEEKNTGMIGGIVAVVLIVFVIAGLALVWYWLRKKSRQTSELQPSPSREDEELPCLDDFEHHLPDIADVCGWAVIKDIAMRSGMPPTAIDSCQLDYPNNSREQTLQLLRMWVEKEGSGSSEKFIKILQRTGRRGIAEKVMMKLKNDA</sequence>
<dbReference type="SMART" id="SM00208">
    <property type="entry name" value="TNFR"/>
    <property type="match status" value="3"/>
</dbReference>
<feature type="chain" id="PRO_5025630336" evidence="8">
    <location>
        <begin position="20"/>
        <end position="311"/>
    </location>
</feature>
<proteinExistence type="predicted"/>
<keyword evidence="2 8" id="KW-0732">Signal</keyword>
<dbReference type="SUPFAM" id="SSF57586">
    <property type="entry name" value="TNF receptor-like"/>
    <property type="match status" value="2"/>
</dbReference>
<keyword evidence="7" id="KW-1133">Transmembrane helix</keyword>
<keyword evidence="5" id="KW-0325">Glycoprotein</keyword>
<evidence type="ECO:0000256" key="4">
    <source>
        <dbReference type="ARBA" id="ARBA00023157"/>
    </source>
</evidence>
<dbReference type="Pfam" id="PF00531">
    <property type="entry name" value="Death"/>
    <property type="match status" value="1"/>
</dbReference>
<feature type="signal peptide" evidence="8">
    <location>
        <begin position="1"/>
        <end position="19"/>
    </location>
</feature>
<evidence type="ECO:0000256" key="2">
    <source>
        <dbReference type="ARBA" id="ARBA00022729"/>
    </source>
</evidence>
<dbReference type="GO" id="GO:0045121">
    <property type="term" value="C:membrane raft"/>
    <property type="evidence" value="ECO:0007669"/>
    <property type="project" value="TreeGrafter"/>
</dbReference>
<evidence type="ECO:0000256" key="8">
    <source>
        <dbReference type="SAM" id="SignalP"/>
    </source>
</evidence>
<keyword evidence="4 6" id="KW-1015">Disulfide bond</keyword>
<dbReference type="OMA" id="RDTKCRC"/>
<dbReference type="GO" id="GO:0005031">
    <property type="term" value="F:tumor necrosis factor receptor activity"/>
    <property type="evidence" value="ECO:0007669"/>
    <property type="project" value="TreeGrafter"/>
</dbReference>
<dbReference type="InterPro" id="IPR001368">
    <property type="entry name" value="TNFR/NGFR_Cys_rich_reg"/>
</dbReference>
<reference evidence="11" key="3">
    <citation type="submission" date="2025-09" db="UniProtKB">
        <authorList>
            <consortium name="Ensembl"/>
        </authorList>
    </citation>
    <scope>IDENTIFICATION</scope>
</reference>
<evidence type="ECO:0000259" key="9">
    <source>
        <dbReference type="PROSITE" id="PS50017"/>
    </source>
</evidence>
<dbReference type="GO" id="GO:0097527">
    <property type="term" value="P:necroptotic signaling pathway"/>
    <property type="evidence" value="ECO:0007669"/>
    <property type="project" value="TreeGrafter"/>
</dbReference>
<dbReference type="Pfam" id="PF00020">
    <property type="entry name" value="TNFR_c6"/>
    <property type="match status" value="1"/>
</dbReference>
<dbReference type="GO" id="GO:0031265">
    <property type="term" value="C:CD95 death-inducing signaling complex"/>
    <property type="evidence" value="ECO:0007669"/>
    <property type="project" value="TreeGrafter"/>
</dbReference>
<dbReference type="SUPFAM" id="SSF47986">
    <property type="entry name" value="DEATH domain"/>
    <property type="match status" value="1"/>
</dbReference>
<accession>A0A665XAG9</accession>
<feature type="disulfide bond" evidence="6">
    <location>
        <begin position="78"/>
        <end position="93"/>
    </location>
</feature>
<dbReference type="PROSITE" id="PS50017">
    <property type="entry name" value="DEATH_DOMAIN"/>
    <property type="match status" value="1"/>
</dbReference>
<keyword evidence="7" id="KW-0812">Transmembrane</keyword>
<dbReference type="OrthoDB" id="9949242at2759"/>
<evidence type="ECO:0000256" key="6">
    <source>
        <dbReference type="PROSITE-ProRule" id="PRU00206"/>
    </source>
</evidence>
<dbReference type="GO" id="GO:0097049">
    <property type="term" value="P:motor neuron apoptotic process"/>
    <property type="evidence" value="ECO:0007669"/>
    <property type="project" value="TreeGrafter"/>
</dbReference>
<dbReference type="Ensembl" id="ENSENLT00000054302.1">
    <property type="protein sequence ID" value="ENSENLP00000053032.1"/>
    <property type="gene ID" value="ENSENLG00000022141.1"/>
</dbReference>
<dbReference type="Gene3D" id="1.10.533.10">
    <property type="entry name" value="Death Domain, Fas"/>
    <property type="match status" value="1"/>
</dbReference>
<dbReference type="GO" id="GO:0009897">
    <property type="term" value="C:external side of plasma membrane"/>
    <property type="evidence" value="ECO:0007669"/>
    <property type="project" value="TreeGrafter"/>
</dbReference>
<evidence type="ECO:0000256" key="3">
    <source>
        <dbReference type="ARBA" id="ARBA00022737"/>
    </source>
</evidence>
<evidence type="ECO:0000313" key="11">
    <source>
        <dbReference type="Ensembl" id="ENSENLP00000053032.1"/>
    </source>
</evidence>
<keyword evidence="3" id="KW-0677">Repeat</keyword>
<evidence type="ECO:0000259" key="10">
    <source>
        <dbReference type="PROSITE" id="PS50050"/>
    </source>
</evidence>
<feature type="domain" description="TNFR-Cys" evidence="10">
    <location>
        <begin position="121"/>
        <end position="161"/>
    </location>
</feature>
<dbReference type="AlphaFoldDB" id="A0A665XAG9"/>
<feature type="transmembrane region" description="Helical" evidence="7">
    <location>
        <begin position="172"/>
        <end position="196"/>
    </location>
</feature>